<proteinExistence type="inferred from homology"/>
<evidence type="ECO:0000256" key="4">
    <source>
        <dbReference type="ARBA" id="ARBA00022475"/>
    </source>
</evidence>
<keyword evidence="5 8" id="KW-0812">Transmembrane</keyword>
<feature type="transmembrane region" description="Helical" evidence="8">
    <location>
        <begin position="180"/>
        <end position="199"/>
    </location>
</feature>
<evidence type="ECO:0000256" key="7">
    <source>
        <dbReference type="ARBA" id="ARBA00023136"/>
    </source>
</evidence>
<reference evidence="9" key="1">
    <citation type="submission" date="2020-08" db="EMBL/GenBank/DDBJ databases">
        <title>Paracoccus amoyensis sp. nov., isolated from the surface seawater at coast of Xiamen, Fujian.</title>
        <authorList>
            <person name="Lyu L."/>
        </authorList>
    </citation>
    <scope>NUCLEOTIDE SEQUENCE</scope>
    <source>
        <strain evidence="9">11-3</strain>
    </source>
</reference>
<evidence type="ECO:0000256" key="1">
    <source>
        <dbReference type="ARBA" id="ARBA00004651"/>
    </source>
</evidence>
<keyword evidence="3" id="KW-0813">Transport</keyword>
<sequence length="249" mass="25771">MLDYVVLIIAGFLAGILNAVAGGGTFLSFPALVWVGVPPIMANATATFAAMPGYISSAWAFRSDVRAQGVLSLREITLISILGGFLGALLLLVTSPKAFSAIVPWLLLLATVLFAAGPWLLKAVRRNGGAGPGRIAAFSMVLAVTIYGGYFNGGLGIMLLAVFGLIGFTDLNAMNGLKALISAVLSVVSVATYIAAGLIDWHYLVPLAIACALGGYCGAMVARRITNPALLKAFITLVGVLMTVAFFMA</sequence>
<dbReference type="InterPro" id="IPR052017">
    <property type="entry name" value="TSUP"/>
</dbReference>
<feature type="transmembrane region" description="Helical" evidence="8">
    <location>
        <begin position="229"/>
        <end position="248"/>
    </location>
</feature>
<feature type="transmembrane region" description="Helical" evidence="8">
    <location>
        <begin position="76"/>
        <end position="95"/>
    </location>
</feature>
<keyword evidence="7 8" id="KW-0472">Membrane</keyword>
<evidence type="ECO:0000256" key="5">
    <source>
        <dbReference type="ARBA" id="ARBA00022692"/>
    </source>
</evidence>
<dbReference type="AlphaFoldDB" id="A0A926GCV0"/>
<keyword evidence="4 8" id="KW-1003">Cell membrane</keyword>
<dbReference type="PANTHER" id="PTHR30269">
    <property type="entry name" value="TRANSMEMBRANE PROTEIN YFCA"/>
    <property type="match status" value="1"/>
</dbReference>
<dbReference type="GO" id="GO:0005886">
    <property type="term" value="C:plasma membrane"/>
    <property type="evidence" value="ECO:0007669"/>
    <property type="project" value="UniProtKB-SubCell"/>
</dbReference>
<keyword evidence="6 8" id="KW-1133">Transmembrane helix</keyword>
<evidence type="ECO:0000256" key="2">
    <source>
        <dbReference type="ARBA" id="ARBA00009142"/>
    </source>
</evidence>
<gene>
    <name evidence="9" type="ORF">H4P12_13370</name>
</gene>
<feature type="transmembrane region" description="Helical" evidence="8">
    <location>
        <begin position="156"/>
        <end position="173"/>
    </location>
</feature>
<name>A0A926GCV0_9RHOB</name>
<dbReference type="EMBL" id="JACOQL010000004">
    <property type="protein sequence ID" value="MBC9247671.1"/>
    <property type="molecule type" value="Genomic_DNA"/>
</dbReference>
<evidence type="ECO:0000313" key="10">
    <source>
        <dbReference type="Proteomes" id="UP000608594"/>
    </source>
</evidence>
<keyword evidence="10" id="KW-1185">Reference proteome</keyword>
<dbReference type="Pfam" id="PF01925">
    <property type="entry name" value="TauE"/>
    <property type="match status" value="1"/>
</dbReference>
<accession>A0A926GCV0</accession>
<feature type="transmembrane region" description="Helical" evidence="8">
    <location>
        <begin position="101"/>
        <end position="121"/>
    </location>
</feature>
<comment type="caution">
    <text evidence="9">The sequence shown here is derived from an EMBL/GenBank/DDBJ whole genome shotgun (WGS) entry which is preliminary data.</text>
</comment>
<evidence type="ECO:0000256" key="8">
    <source>
        <dbReference type="RuleBase" id="RU363041"/>
    </source>
</evidence>
<dbReference type="RefSeq" id="WP_187794178.1">
    <property type="nucleotide sequence ID" value="NZ_JACOQL010000004.1"/>
</dbReference>
<evidence type="ECO:0000313" key="9">
    <source>
        <dbReference type="EMBL" id="MBC9247671.1"/>
    </source>
</evidence>
<dbReference type="PANTHER" id="PTHR30269:SF0">
    <property type="entry name" value="MEMBRANE TRANSPORTER PROTEIN YFCA-RELATED"/>
    <property type="match status" value="1"/>
</dbReference>
<organism evidence="9 10">
    <name type="scientific">Paracoccus amoyensis</name>
    <dbReference type="NCBI Taxonomy" id="2760093"/>
    <lineage>
        <taxon>Bacteria</taxon>
        <taxon>Pseudomonadati</taxon>
        <taxon>Pseudomonadota</taxon>
        <taxon>Alphaproteobacteria</taxon>
        <taxon>Rhodobacterales</taxon>
        <taxon>Paracoccaceae</taxon>
        <taxon>Paracoccus</taxon>
    </lineage>
</organism>
<evidence type="ECO:0000256" key="6">
    <source>
        <dbReference type="ARBA" id="ARBA00022989"/>
    </source>
</evidence>
<feature type="transmembrane region" description="Helical" evidence="8">
    <location>
        <begin position="205"/>
        <end position="222"/>
    </location>
</feature>
<dbReference type="Proteomes" id="UP000608594">
    <property type="component" value="Unassembled WGS sequence"/>
</dbReference>
<dbReference type="InterPro" id="IPR002781">
    <property type="entry name" value="TM_pro_TauE-like"/>
</dbReference>
<protein>
    <recommendedName>
        <fullName evidence="8">Probable membrane transporter protein</fullName>
    </recommendedName>
</protein>
<comment type="similarity">
    <text evidence="2 8">Belongs to the 4-toluene sulfonate uptake permease (TSUP) (TC 2.A.102) family.</text>
</comment>
<comment type="subcellular location">
    <subcellularLocation>
        <location evidence="1 8">Cell membrane</location>
        <topology evidence="1 8">Multi-pass membrane protein</topology>
    </subcellularLocation>
</comment>
<evidence type="ECO:0000256" key="3">
    <source>
        <dbReference type="ARBA" id="ARBA00022448"/>
    </source>
</evidence>
<feature type="transmembrane region" description="Helical" evidence="8">
    <location>
        <begin position="31"/>
        <end position="55"/>
    </location>
</feature>